<dbReference type="RefSeq" id="WP_218325878.1">
    <property type="nucleotide sequence ID" value="NZ_JAHUZB010000003.1"/>
</dbReference>
<keyword evidence="2" id="KW-1185">Reference proteome</keyword>
<comment type="caution">
    <text evidence="1">The sequence shown here is derived from an EMBL/GenBank/DDBJ whole genome shotgun (WGS) entry which is preliminary data.</text>
</comment>
<evidence type="ECO:0000313" key="1">
    <source>
        <dbReference type="EMBL" id="MBV7390828.1"/>
    </source>
</evidence>
<accession>A0ABS6TD36</accession>
<dbReference type="Proteomes" id="UP000774130">
    <property type="component" value="Unassembled WGS sequence"/>
</dbReference>
<dbReference type="EMBL" id="JAHUZB010000003">
    <property type="protein sequence ID" value="MBV7390828.1"/>
    <property type="molecule type" value="Genomic_DNA"/>
</dbReference>
<organism evidence="1 2">
    <name type="scientific">Enterococcus alishanensis</name>
    <dbReference type="NCBI Taxonomy" id="1303817"/>
    <lineage>
        <taxon>Bacteria</taxon>
        <taxon>Bacillati</taxon>
        <taxon>Bacillota</taxon>
        <taxon>Bacilli</taxon>
        <taxon>Lactobacillales</taxon>
        <taxon>Enterococcaceae</taxon>
        <taxon>Enterococcus</taxon>
    </lineage>
</organism>
<evidence type="ECO:0000313" key="2">
    <source>
        <dbReference type="Proteomes" id="UP000774130"/>
    </source>
</evidence>
<sequence>MNNEIEELLQKADAFTLATTDDGQFPHLIAVSSPIERRDHYYFKFYINGDGQTAKNISRDHAGTLFVVDSDNHESIALKGFFIIEEMTAYEELAAEKLNDFQKGLKYPNPVIATFETLAVKHYKNRQAHFMDMTR</sequence>
<proteinExistence type="predicted"/>
<name>A0ABS6TD36_9ENTE</name>
<protein>
    <submittedName>
        <fullName evidence="1">Pyridoxamine 5'-phosphate oxidase family protein</fullName>
    </submittedName>
</protein>
<gene>
    <name evidence="1" type="ORF">KUA55_09060</name>
</gene>
<reference evidence="1 2" key="1">
    <citation type="submission" date="2021-06" db="EMBL/GenBank/DDBJ databases">
        <title>Enterococcus alishanensis sp. nov., a novel lactic acid bacterium isolated from fresh coffee beans.</title>
        <authorList>
            <person name="Chen Y.-S."/>
        </authorList>
    </citation>
    <scope>NUCLEOTIDE SEQUENCE [LARGE SCALE GENOMIC DNA]</scope>
    <source>
        <strain evidence="1 2">ALS3</strain>
    </source>
</reference>